<evidence type="ECO:0000313" key="2">
    <source>
        <dbReference type="EMBL" id="KAA1052375.1"/>
    </source>
</evidence>
<evidence type="ECO:0000256" key="1">
    <source>
        <dbReference type="SAM" id="Phobius"/>
    </source>
</evidence>
<dbReference type="EMBL" id="VEWN01000056">
    <property type="protein sequence ID" value="KAA1052375.1"/>
    <property type="molecule type" value="Genomic_DNA"/>
</dbReference>
<proteinExistence type="predicted"/>
<keyword evidence="1" id="KW-1133">Transmembrane helix</keyword>
<gene>
    <name evidence="2" type="ORF">FH063_005578</name>
</gene>
<comment type="caution">
    <text evidence="2">The sequence shown here is derived from an EMBL/GenBank/DDBJ whole genome shotgun (WGS) entry which is preliminary data.</text>
</comment>
<organism evidence="2 3">
    <name type="scientific">Azospirillum argentinense</name>
    <dbReference type="NCBI Taxonomy" id="2970906"/>
    <lineage>
        <taxon>Bacteria</taxon>
        <taxon>Pseudomonadati</taxon>
        <taxon>Pseudomonadota</taxon>
        <taxon>Alphaproteobacteria</taxon>
        <taxon>Rhodospirillales</taxon>
        <taxon>Azospirillaceae</taxon>
        <taxon>Azospirillum</taxon>
    </lineage>
</organism>
<keyword evidence="1" id="KW-0472">Membrane</keyword>
<sequence>MWYQSMSFRRRQLVYASTLISVLALGLFALSVIAGG</sequence>
<accession>A0A5B0KKD1</accession>
<name>A0A5B0KKD1_9PROT</name>
<protein>
    <submittedName>
        <fullName evidence="2">Uncharacterized protein</fullName>
    </submittedName>
</protein>
<feature type="transmembrane region" description="Helical" evidence="1">
    <location>
        <begin position="12"/>
        <end position="34"/>
    </location>
</feature>
<dbReference type="Proteomes" id="UP000325333">
    <property type="component" value="Unassembled WGS sequence"/>
</dbReference>
<evidence type="ECO:0000313" key="3">
    <source>
        <dbReference type="Proteomes" id="UP000325333"/>
    </source>
</evidence>
<dbReference type="AlphaFoldDB" id="A0A5B0KKD1"/>
<reference evidence="2 3" key="1">
    <citation type="submission" date="2019-07" db="EMBL/GenBank/DDBJ databases">
        <title>Genome sequencing of the stress-tolerant strain Azospirillum brasilense Az19.</title>
        <authorList>
            <person name="Maroniche G.A."/>
            <person name="Garcia J.E."/>
            <person name="Pagnussat L."/>
            <person name="Amenta M."/>
            <person name="Creus C.M."/>
        </authorList>
    </citation>
    <scope>NUCLEOTIDE SEQUENCE [LARGE SCALE GENOMIC DNA]</scope>
    <source>
        <strain evidence="2 3">Az19</strain>
    </source>
</reference>
<keyword evidence="1" id="KW-0812">Transmembrane</keyword>